<gene>
    <name evidence="3" type="ORF">CANCADRAFT_30926</name>
</gene>
<sequence length="522" mass="59099">MEQSSRFLLTDLPPEVIHSIVSYINEPNDLFHTMLMCKALTAPCIRELWTHPLLSTYDDLQGIIKILNSDHCIMPYHKIIRRLKLDRLGKEITDEDLIKIAKCTSLDYVHMPLCQNIKGHGLQCILVRNSKISHLDLTDGMNIKCESLSYIGRCTELLTLTLTRCINLDDNTLYGIVSKCPNLRRLDVKGCDLITWRSIEAVTRLCPLLKSFSFGNIQFSLPAEMLETILIRLTTLRELNLSLIRSLSNQTLSNLPVGVTFRKLRIIDLSGCSDLSDQGVLHIVQSAPCLSRVSLGKCNLTDKGLSYLSKLASELHLVSLAHCTAITDEGVNVLVRSCTRIRYLDFTSCIHLTDNCVRSISELPKLRRLGLVRCGRITDTSLYFLRRRTFAENTLERLHLSYCERLSIPGLLELLNCAPRLRHISLTGIPAFMRRDIIKFSRTSLDGLTQHQRQLFCVIIGEEVKALRNYLQTISMPTGPFGISFDNDVEMFPPFAPNNFQGGFADEQESDPAEGTRLQLLY</sequence>
<evidence type="ECO:0000259" key="2">
    <source>
        <dbReference type="Pfam" id="PF25372"/>
    </source>
</evidence>
<dbReference type="InterPro" id="IPR006553">
    <property type="entry name" value="Leu-rich_rpt_Cys-con_subtyp"/>
</dbReference>
<dbReference type="GO" id="GO:0031146">
    <property type="term" value="P:SCF-dependent proteasomal ubiquitin-dependent protein catabolic process"/>
    <property type="evidence" value="ECO:0007669"/>
    <property type="project" value="TreeGrafter"/>
</dbReference>
<reference evidence="4" key="1">
    <citation type="submission" date="2016-02" db="EMBL/GenBank/DDBJ databases">
        <title>Comparative genomics of biotechnologically important yeasts.</title>
        <authorList>
            <consortium name="DOE Joint Genome Institute"/>
            <person name="Riley R."/>
            <person name="Haridas S."/>
            <person name="Wolfe K.H."/>
            <person name="Lopes M.R."/>
            <person name="Hittinger C.T."/>
            <person name="Goker M."/>
            <person name="Salamov A."/>
            <person name="Wisecaver J."/>
            <person name="Long T.M."/>
            <person name="Aerts A.L."/>
            <person name="Barry K."/>
            <person name="Choi C."/>
            <person name="Clum A."/>
            <person name="Coughlan A.Y."/>
            <person name="Deshpande S."/>
            <person name="Douglass A.P."/>
            <person name="Hanson S.J."/>
            <person name="Klenk H.-P."/>
            <person name="Labutti K."/>
            <person name="Lapidus A."/>
            <person name="Lindquist E."/>
            <person name="Lipzen A."/>
            <person name="Meier-Kolthoff J.P."/>
            <person name="Ohm R.A."/>
            <person name="Otillar R.P."/>
            <person name="Pangilinan J."/>
            <person name="Peng Y."/>
            <person name="Rokas A."/>
            <person name="Rosa C.A."/>
            <person name="Scheuner C."/>
            <person name="Sibirny A.A."/>
            <person name="Slot J.C."/>
            <person name="Stielow J.B."/>
            <person name="Sun H."/>
            <person name="Kurtzman C.P."/>
            <person name="Blackwell M."/>
            <person name="Jeffries T.W."/>
            <person name="Grigoriev I.V."/>
        </authorList>
    </citation>
    <scope>NUCLEOTIDE SEQUENCE [LARGE SCALE GENOMIC DNA]</scope>
    <source>
        <strain evidence="4">NRRL Y-17796</strain>
    </source>
</reference>
<keyword evidence="4" id="KW-1185">Reference proteome</keyword>
<dbReference type="SUPFAM" id="SSF52047">
    <property type="entry name" value="RNI-like"/>
    <property type="match status" value="1"/>
</dbReference>
<dbReference type="GO" id="GO:0019005">
    <property type="term" value="C:SCF ubiquitin ligase complex"/>
    <property type="evidence" value="ECO:0007669"/>
    <property type="project" value="TreeGrafter"/>
</dbReference>
<dbReference type="Gene3D" id="3.80.10.10">
    <property type="entry name" value="Ribonuclease Inhibitor"/>
    <property type="match status" value="3"/>
</dbReference>
<dbReference type="SMART" id="SM00367">
    <property type="entry name" value="LRR_CC"/>
    <property type="match status" value="10"/>
</dbReference>
<evidence type="ECO:0000313" key="4">
    <source>
        <dbReference type="Proteomes" id="UP000095023"/>
    </source>
</evidence>
<protein>
    <recommendedName>
        <fullName evidence="5">F-box domain-containing protein</fullName>
    </recommendedName>
</protein>
<feature type="domain" description="F-box/LRR-repeat protein 15-like leucin rich repeat" evidence="2">
    <location>
        <begin position="233"/>
        <end position="417"/>
    </location>
</feature>
<dbReference type="Pfam" id="PF25372">
    <property type="entry name" value="DUF7885"/>
    <property type="match status" value="1"/>
</dbReference>
<proteinExistence type="predicted"/>
<name>A0A1E4TMC6_9ASCO</name>
<feature type="domain" description="F-box" evidence="1">
    <location>
        <begin position="10"/>
        <end position="54"/>
    </location>
</feature>
<accession>A0A1E4TMC6</accession>
<dbReference type="PANTHER" id="PTHR13318">
    <property type="entry name" value="PARTNER OF PAIRED, ISOFORM B-RELATED"/>
    <property type="match status" value="1"/>
</dbReference>
<dbReference type="InterPro" id="IPR057207">
    <property type="entry name" value="FBXL15_LRR"/>
</dbReference>
<dbReference type="Pfam" id="PF12937">
    <property type="entry name" value="F-box-like"/>
    <property type="match status" value="1"/>
</dbReference>
<dbReference type="AlphaFoldDB" id="A0A1E4TMC6"/>
<dbReference type="SUPFAM" id="SSF81383">
    <property type="entry name" value="F-box domain"/>
    <property type="match status" value="1"/>
</dbReference>
<organism evidence="3 4">
    <name type="scientific">Tortispora caseinolytica NRRL Y-17796</name>
    <dbReference type="NCBI Taxonomy" id="767744"/>
    <lineage>
        <taxon>Eukaryota</taxon>
        <taxon>Fungi</taxon>
        <taxon>Dikarya</taxon>
        <taxon>Ascomycota</taxon>
        <taxon>Saccharomycotina</taxon>
        <taxon>Trigonopsidomycetes</taxon>
        <taxon>Trigonopsidales</taxon>
        <taxon>Trigonopsidaceae</taxon>
        <taxon>Tortispora</taxon>
    </lineage>
</organism>
<evidence type="ECO:0008006" key="5">
    <source>
        <dbReference type="Google" id="ProtNLM"/>
    </source>
</evidence>
<dbReference type="InterPro" id="IPR036047">
    <property type="entry name" value="F-box-like_dom_sf"/>
</dbReference>
<dbReference type="OrthoDB" id="10257471at2759"/>
<evidence type="ECO:0000313" key="3">
    <source>
        <dbReference type="EMBL" id="ODV92916.1"/>
    </source>
</evidence>
<dbReference type="InterPro" id="IPR001810">
    <property type="entry name" value="F-box_dom"/>
</dbReference>
<dbReference type="InterPro" id="IPR032675">
    <property type="entry name" value="LRR_dom_sf"/>
</dbReference>
<dbReference type="Proteomes" id="UP000095023">
    <property type="component" value="Unassembled WGS sequence"/>
</dbReference>
<dbReference type="EMBL" id="KV453841">
    <property type="protein sequence ID" value="ODV92916.1"/>
    <property type="molecule type" value="Genomic_DNA"/>
</dbReference>
<evidence type="ECO:0000259" key="1">
    <source>
        <dbReference type="Pfam" id="PF12937"/>
    </source>
</evidence>